<dbReference type="PANTHER" id="PTHR12463">
    <property type="entry name" value="OXYGENASE-RELATED"/>
    <property type="match status" value="1"/>
</dbReference>
<dbReference type="Pfam" id="PF13532">
    <property type="entry name" value="2OG-FeII_Oxy_2"/>
    <property type="match status" value="1"/>
</dbReference>
<dbReference type="InterPro" id="IPR032857">
    <property type="entry name" value="ALKBH4"/>
</dbReference>
<gene>
    <name evidence="2" type="ORF">N8A98_00490</name>
</gene>
<reference evidence="2 3" key="1">
    <citation type="submission" date="2022-09" db="EMBL/GenBank/DDBJ databases">
        <title>Interaction between co-microsymbionts with complementary sets of symbiotic genes in legume-rhizobium systems.</title>
        <authorList>
            <person name="Safronova V."/>
            <person name="Sazanova A."/>
            <person name="Afonin A."/>
            <person name="Chirak E."/>
        </authorList>
    </citation>
    <scope>NUCLEOTIDE SEQUENCE [LARGE SCALE GENOMIC DNA]</scope>
    <source>
        <strain evidence="2 3">A18/4-1</strain>
        <plasmid evidence="2 3">p_unnamed1</plasmid>
    </source>
</reference>
<keyword evidence="2" id="KW-0560">Oxidoreductase</keyword>
<dbReference type="InterPro" id="IPR027450">
    <property type="entry name" value="AlkB-like"/>
</dbReference>
<organism evidence="2 3">
    <name type="scientific">Devosia neptuniae</name>
    <dbReference type="NCBI Taxonomy" id="191302"/>
    <lineage>
        <taxon>Bacteria</taxon>
        <taxon>Pseudomonadati</taxon>
        <taxon>Pseudomonadota</taxon>
        <taxon>Alphaproteobacteria</taxon>
        <taxon>Hyphomicrobiales</taxon>
        <taxon>Devosiaceae</taxon>
        <taxon>Devosia</taxon>
    </lineage>
</organism>
<protein>
    <submittedName>
        <fullName evidence="2">Alpha-ketoglutarate-dependent dioxygenase AlkB</fullName>
    </submittedName>
</protein>
<dbReference type="Proteomes" id="UP001061862">
    <property type="component" value="Plasmid p_unnamed1"/>
</dbReference>
<evidence type="ECO:0000313" key="2">
    <source>
        <dbReference type="EMBL" id="UXN68185.1"/>
    </source>
</evidence>
<keyword evidence="3" id="KW-1185">Reference proteome</keyword>
<name>A0ABY6C7U7_9HYPH</name>
<accession>A0ABY6C7U7</accession>
<dbReference type="EMBL" id="CP104964">
    <property type="protein sequence ID" value="UXN68185.1"/>
    <property type="molecule type" value="Genomic_DNA"/>
</dbReference>
<dbReference type="PROSITE" id="PS51471">
    <property type="entry name" value="FE2OG_OXY"/>
    <property type="match status" value="1"/>
</dbReference>
<evidence type="ECO:0000313" key="3">
    <source>
        <dbReference type="Proteomes" id="UP001061862"/>
    </source>
</evidence>
<dbReference type="Gene3D" id="2.60.120.590">
    <property type="entry name" value="Alpha-ketoglutarate-dependent dioxygenase AlkB-like"/>
    <property type="match status" value="1"/>
</dbReference>
<keyword evidence="2" id="KW-0614">Plasmid</keyword>
<dbReference type="InterPro" id="IPR037151">
    <property type="entry name" value="AlkB-like_sf"/>
</dbReference>
<dbReference type="RefSeq" id="WP_262165898.1">
    <property type="nucleotide sequence ID" value="NZ_CP104964.1"/>
</dbReference>
<evidence type="ECO:0000259" key="1">
    <source>
        <dbReference type="PROSITE" id="PS51471"/>
    </source>
</evidence>
<dbReference type="PANTHER" id="PTHR12463:SF1">
    <property type="entry name" value="2-OXOGLUTARATE AND FE-DEPENDENT OXYGENASE FAMILY PROTEIN"/>
    <property type="match status" value="1"/>
</dbReference>
<proteinExistence type="predicted"/>
<keyword evidence="2" id="KW-0223">Dioxygenase</keyword>
<dbReference type="InterPro" id="IPR005123">
    <property type="entry name" value="Oxoglu/Fe-dep_dioxygenase_dom"/>
</dbReference>
<feature type="domain" description="Fe2OG dioxygenase" evidence="1">
    <location>
        <begin position="94"/>
        <end position="185"/>
    </location>
</feature>
<dbReference type="GO" id="GO:0051213">
    <property type="term" value="F:dioxygenase activity"/>
    <property type="evidence" value="ECO:0007669"/>
    <property type="project" value="UniProtKB-KW"/>
</dbReference>
<sequence>MTLDLFGEPILPSGFTYQTDIIGLAEESELLDRLAGLPFKKFEFHGFQGKRRVVSFGWKYDFSTETMHRVDPMPQFLQHVRDRAAVALGGDPAPFEQLLVTEYGPGAGIGWHKDKATFADIIGVSLGNSCTLRLRKKAGAKWARVSVTLEPRSAYLLTGVVRSEWEHSIPPVSEPRYSLTFRSLAERR</sequence>
<dbReference type="SUPFAM" id="SSF51197">
    <property type="entry name" value="Clavaminate synthase-like"/>
    <property type="match status" value="1"/>
</dbReference>
<geneLocation type="plasmid" evidence="2 3">
    <name>p_unnamed1</name>
</geneLocation>
<dbReference type="GO" id="GO:0016874">
    <property type="term" value="F:ligase activity"/>
    <property type="evidence" value="ECO:0007669"/>
    <property type="project" value="UniProtKB-KW"/>
</dbReference>
<keyword evidence="2" id="KW-0436">Ligase</keyword>